<feature type="signal peptide" evidence="1">
    <location>
        <begin position="1"/>
        <end position="20"/>
    </location>
</feature>
<organism evidence="3 4">
    <name type="scientific">Maritalea mobilis</name>
    <dbReference type="NCBI Taxonomy" id="483324"/>
    <lineage>
        <taxon>Bacteria</taxon>
        <taxon>Pseudomonadati</taxon>
        <taxon>Pseudomonadota</taxon>
        <taxon>Alphaproteobacteria</taxon>
        <taxon>Hyphomicrobiales</taxon>
        <taxon>Devosiaceae</taxon>
        <taxon>Maritalea</taxon>
    </lineage>
</organism>
<dbReference type="OrthoDB" id="9808046at2"/>
<dbReference type="InterPro" id="IPR012338">
    <property type="entry name" value="Beta-lactam/transpept-like"/>
</dbReference>
<gene>
    <name evidence="3" type="ORF">ATL17_3191</name>
</gene>
<dbReference type="PANTHER" id="PTHR43283">
    <property type="entry name" value="BETA-LACTAMASE-RELATED"/>
    <property type="match status" value="1"/>
</dbReference>
<protein>
    <submittedName>
        <fullName evidence="3">CubicO group peptidase (Beta-lactamase class C family)</fullName>
    </submittedName>
</protein>
<dbReference type="InterPro" id="IPR001466">
    <property type="entry name" value="Beta-lactam-related"/>
</dbReference>
<comment type="caution">
    <text evidence="3">The sequence shown here is derived from an EMBL/GenBank/DDBJ whole genome shotgun (WGS) entry which is preliminary data.</text>
</comment>
<evidence type="ECO:0000256" key="1">
    <source>
        <dbReference type="SAM" id="SignalP"/>
    </source>
</evidence>
<dbReference type="Pfam" id="PF00144">
    <property type="entry name" value="Beta-lactamase"/>
    <property type="match status" value="1"/>
</dbReference>
<proteinExistence type="predicted"/>
<name>A0A4R6VKB3_9HYPH</name>
<sequence>MIRWIMAGMLLSSSLTPAWADDEFSALKSEFENMLVAQEIPGAAMALVGPEGAIGKLCFGYADLEAAQKVTGETAFTLGSTSKMLIGVSMMQAAARGELQIDQKIADYVNFNIGAPNGENMTFADLAQHRAGINDRESFYYSTNTYHQDEDHPMPLDVYLADYLSPNGTQFDAAANFVQPGQYHYSNIGSSLAAYAVSQATKMPYDQLTEERVFNPLGMKNTHWHLGDFKDGELARPYYDAPLAGFNPNRPYSLASWPDGGLRSSISDFSAFLGMMINEGSFNGETILDAEHFQQLYAGLNVGDEKGYGLFLEKFRLKGPLPERTTFWGHTGGDPGAVTFAIYNRDWKRGVVLLLNGEPEEDMVNEFFAASFYLFGLEDTLKTASNCD</sequence>
<dbReference type="InterPro" id="IPR050789">
    <property type="entry name" value="Diverse_Enzym_Activities"/>
</dbReference>
<feature type="chain" id="PRO_5020652199" evidence="1">
    <location>
        <begin position="21"/>
        <end position="388"/>
    </location>
</feature>
<dbReference type="SUPFAM" id="SSF56601">
    <property type="entry name" value="beta-lactamase/transpeptidase-like"/>
    <property type="match status" value="1"/>
</dbReference>
<evidence type="ECO:0000313" key="3">
    <source>
        <dbReference type="EMBL" id="TDQ62086.1"/>
    </source>
</evidence>
<dbReference type="Proteomes" id="UP000295391">
    <property type="component" value="Unassembled WGS sequence"/>
</dbReference>
<keyword evidence="4" id="KW-1185">Reference proteome</keyword>
<evidence type="ECO:0000313" key="4">
    <source>
        <dbReference type="Proteomes" id="UP000295391"/>
    </source>
</evidence>
<dbReference type="RefSeq" id="WP_133573757.1">
    <property type="nucleotide sequence ID" value="NZ_SNYR01000003.1"/>
</dbReference>
<dbReference type="AlphaFoldDB" id="A0A4R6VKB3"/>
<evidence type="ECO:0000259" key="2">
    <source>
        <dbReference type="Pfam" id="PF00144"/>
    </source>
</evidence>
<dbReference type="EMBL" id="SNYR01000003">
    <property type="protein sequence ID" value="TDQ62086.1"/>
    <property type="molecule type" value="Genomic_DNA"/>
</dbReference>
<keyword evidence="1" id="KW-0732">Signal</keyword>
<feature type="domain" description="Beta-lactamase-related" evidence="2">
    <location>
        <begin position="31"/>
        <end position="363"/>
    </location>
</feature>
<accession>A0A4R6VKB3</accession>
<dbReference type="Gene3D" id="3.40.710.10">
    <property type="entry name" value="DD-peptidase/beta-lactamase superfamily"/>
    <property type="match status" value="1"/>
</dbReference>
<reference evidence="3 4" key="1">
    <citation type="submission" date="2019-03" db="EMBL/GenBank/DDBJ databases">
        <title>Genomic Encyclopedia of Type Strains, Phase III (KMG-III): the genomes of soil and plant-associated and newly described type strains.</title>
        <authorList>
            <person name="Whitman W."/>
        </authorList>
    </citation>
    <scope>NUCLEOTIDE SEQUENCE [LARGE SCALE GENOMIC DNA]</scope>
    <source>
        <strain evidence="3 4">CGMCC 1.7002</strain>
    </source>
</reference>